<gene>
    <name evidence="2" type="ORF">UV09_C0012G0073</name>
</gene>
<sequence length="266" mass="29760">MTKWLFVIFLLAATIGLLVNKVKEAVPITPIEIPVKEEPSPTPLTVPNGEVIETIFNNTDYQLLVIPIKTENNILLIPNFTNGKNAEELVTENNCRSAINGGFYREDGNPLGLFYSHGEIAGKQIQSQLITGFLWQDKDSNRNFSRNLALAPEEADFILQTGPFMIVGDYQLKLVQDEQARRSVIGKDKNNNLFLISIIEKGNHYSGPNLVDLPSIFFQPDVQKRWEFTEILNLDGGSASFFYDKGEDAELILPSITEVGSLICVR</sequence>
<organism evidence="2 3">
    <name type="scientific">Candidatus Gottesmanbacteria bacterium GW2011_GWA2_42_18</name>
    <dbReference type="NCBI Taxonomy" id="1618442"/>
    <lineage>
        <taxon>Bacteria</taxon>
        <taxon>Candidatus Gottesmaniibacteriota</taxon>
    </lineage>
</organism>
<dbReference type="Pfam" id="PF09992">
    <property type="entry name" value="NAGPA"/>
    <property type="match status" value="1"/>
</dbReference>
<dbReference type="InterPro" id="IPR018711">
    <property type="entry name" value="NAGPA"/>
</dbReference>
<protein>
    <recommendedName>
        <fullName evidence="1">Phosphodiester glycosidase domain-containing protein</fullName>
    </recommendedName>
</protein>
<reference evidence="2 3" key="1">
    <citation type="journal article" date="2015" name="Nature">
        <title>rRNA introns, odd ribosomes, and small enigmatic genomes across a large radiation of phyla.</title>
        <authorList>
            <person name="Brown C.T."/>
            <person name="Hug L.A."/>
            <person name="Thomas B.C."/>
            <person name="Sharon I."/>
            <person name="Castelle C.J."/>
            <person name="Singh A."/>
            <person name="Wilkins M.J."/>
            <person name="Williams K.H."/>
            <person name="Banfield J.F."/>
        </authorList>
    </citation>
    <scope>NUCLEOTIDE SEQUENCE [LARGE SCALE GENOMIC DNA]</scope>
</reference>
<accession>A0A0G0ZDZ2</accession>
<evidence type="ECO:0000259" key="1">
    <source>
        <dbReference type="Pfam" id="PF09992"/>
    </source>
</evidence>
<comment type="caution">
    <text evidence="2">The sequence shown here is derived from an EMBL/GenBank/DDBJ whole genome shotgun (WGS) entry which is preliminary data.</text>
</comment>
<name>A0A0G0ZDZ2_9BACT</name>
<dbReference type="Proteomes" id="UP000034320">
    <property type="component" value="Unassembled WGS sequence"/>
</dbReference>
<evidence type="ECO:0000313" key="3">
    <source>
        <dbReference type="Proteomes" id="UP000034320"/>
    </source>
</evidence>
<feature type="domain" description="Phosphodiester glycosidase" evidence="1">
    <location>
        <begin position="94"/>
        <end position="243"/>
    </location>
</feature>
<dbReference type="AlphaFoldDB" id="A0A0G0ZDZ2"/>
<dbReference type="EMBL" id="LCDD01000012">
    <property type="protein sequence ID" value="KKS46904.1"/>
    <property type="molecule type" value="Genomic_DNA"/>
</dbReference>
<evidence type="ECO:0000313" key="2">
    <source>
        <dbReference type="EMBL" id="KKS46904.1"/>
    </source>
</evidence>
<proteinExistence type="predicted"/>